<feature type="compositionally biased region" description="Polar residues" evidence="7">
    <location>
        <begin position="788"/>
        <end position="803"/>
    </location>
</feature>
<dbReference type="PANTHER" id="PTHR46896">
    <property type="entry name" value="SENTRIN-SPECIFIC PROTEASE"/>
    <property type="match status" value="1"/>
</dbReference>
<proteinExistence type="inferred from homology"/>
<dbReference type="InterPro" id="IPR003653">
    <property type="entry name" value="Peptidase_C48_C"/>
</dbReference>
<feature type="compositionally biased region" description="Basic and acidic residues" evidence="7">
    <location>
        <begin position="1522"/>
        <end position="1540"/>
    </location>
</feature>
<feature type="region of interest" description="Disordered" evidence="7">
    <location>
        <begin position="166"/>
        <end position="209"/>
    </location>
</feature>
<evidence type="ECO:0000256" key="7">
    <source>
        <dbReference type="SAM" id="MobiDB-lite"/>
    </source>
</evidence>
<dbReference type="InterPro" id="IPR051947">
    <property type="entry name" value="Sentrin-specific_protease"/>
</dbReference>
<dbReference type="GO" id="GO:0016926">
    <property type="term" value="P:protein desumoylation"/>
    <property type="evidence" value="ECO:0007669"/>
    <property type="project" value="TreeGrafter"/>
</dbReference>
<keyword evidence="6" id="KW-0175">Coiled coil</keyword>
<feature type="region of interest" description="Disordered" evidence="7">
    <location>
        <begin position="1514"/>
        <end position="1544"/>
    </location>
</feature>
<name>A0AAV1MBW1_9NEOP</name>
<dbReference type="Pfam" id="PF02902">
    <property type="entry name" value="Peptidase_C48"/>
    <property type="match status" value="1"/>
</dbReference>
<dbReference type="PANTHER" id="PTHR46896:SF3">
    <property type="entry name" value="FI06413P-RELATED"/>
    <property type="match status" value="1"/>
</dbReference>
<feature type="region of interest" description="Disordered" evidence="7">
    <location>
        <begin position="80"/>
        <end position="111"/>
    </location>
</feature>
<feature type="coiled-coil region" evidence="6">
    <location>
        <begin position="211"/>
        <end position="238"/>
    </location>
</feature>
<dbReference type="GO" id="GO:0005737">
    <property type="term" value="C:cytoplasm"/>
    <property type="evidence" value="ECO:0007669"/>
    <property type="project" value="TreeGrafter"/>
</dbReference>
<evidence type="ECO:0000313" key="9">
    <source>
        <dbReference type="EMBL" id="CAK1604207.1"/>
    </source>
</evidence>
<feature type="region of interest" description="Disordered" evidence="7">
    <location>
        <begin position="315"/>
        <end position="336"/>
    </location>
</feature>
<feature type="compositionally biased region" description="Low complexity" evidence="7">
    <location>
        <begin position="321"/>
        <end position="336"/>
    </location>
</feature>
<keyword evidence="10" id="KW-1185">Reference proteome</keyword>
<feature type="compositionally biased region" description="Low complexity" evidence="7">
    <location>
        <begin position="95"/>
        <end position="109"/>
    </location>
</feature>
<feature type="compositionally biased region" description="Low complexity" evidence="7">
    <location>
        <begin position="477"/>
        <end position="488"/>
    </location>
</feature>
<sequence>MAQYYQIVGQGHSLTLEDLQRYCPNIIGLDGIIVNREDQQYGQQRVVVQQADQPNDIIVSEGVQPQLVVGDGLQYPQQYIIRHEPPPPPPRADFQTQQPQQQQQQPQQTLHRHQVYYTSDLPVDAQVVLQQAQQIIDASLMQQSSPQRPQHQLVSPAHVLSQPTVIHPAQQPPPQPPPPPPAQHGQPQNQQQQQQQISRASPQLLQHLQQQHQQQIHLQQLQQQQQQLQHQLQQQHLQPQQIQHQQVVMHAAYINQQGTPTRQPAPRLLNQTLNPGGVTLVRTPVRTVRPRRPPVRASLASPAALQVPARLLNPQHQQTQGGSVRGASPAGASGVASAVGAGAGAVRARGARAGSPRVLNPHAAHAQHRPPRPRTPLTQQHHLAQHVINQQVHQQQVHQQINQLKLTTQQQQLLLNQQNQGLSQPTRIITQQGTIVTQGLQTQMPQHTVVQTNQNNGPLPQQNTLNATAQRASPHPQVQQQQAKKVVVQPNNASDMDDLEESITAAIVQKHPVSENIGSPQQFHTPPPQNIRQNPASATVSQQHQLTFSPQHFQQQPPPQPQQQQQTTFEQTHIQHPPTLTQLLMESDNSEEQRQVVTFSNGQRITLAEYKRLHQPVRSAQQLVQQQQQQQQPPQQQQQQQPRETARQTLVRSKEQPRPVQRVSPMQTQQQSIHSDNNESTSGPSEQTSEPQSAKMLIFLQNGEQRLITFTLPKESCTLQEVLEQVNVPFSEDTHIQCMQNTSSEIDYFVSVGSTTRIEEMLENHPMLVGDISSRSSPSLLSQQQSSEMSTPEKSQCPENVVNSPESPEQRSPPPRYVDGMLAVCKSCGYTGFDFSRCQRCKRVFTEEPKSVPIASKKVEQKKKEPEKTTLDKQISSSEGIKLNLLKTTVKTINNKTPSQDKKPGRVRKPRGKQPDPEPVILTLSSDEEDSNSSMLSNQHEQFINIKEPSLSEIEGGTPDSGIGLDHMDDGSREEINPSILQGIVTSLICRTIRIGSYRYTPKEKVYISSKGIKIVAPSLKNESREVALQIQLKEVVRILVHFGKGLPVIFLYTMSKCGVYIRKALDMTEESGPYYNPMSNIDPFKRITLLLESISDEEKIALKALFGKVMDELNTREANDILVRTCPKDSSNVTKITTRSISASNSSGAKSANPAEIRQILIYPPGKGGIPINTEDYMCLAQDQFLNDVIIDFYLKYLVHDILTHGQREKTHIFSTFFYKRLTTKPSKVNKCSNPHEWDSSLTPAQKRHARVKTWTKNVNIFEKDFIVVPINENCHWFVAIICFPSLDGCRSMIDNRTVTPQEIKKRERRSSIQIGNTTITPLTKQEQLTLSCDSDNLSERDEAEADESDLDMQCDSDEEDVERNEKRVEPQPIGKNEPIKQPCILIFDSLAGASRSRVVATLRDYLTCEYQAKICKSKVFNKDNMKGSCPKIPQQNNFTDCGLYLLQYDPILDYSLPIKQLVHWFDEIVVTRKREEISNLLKSLMHRFNPESHLTLPDITFPTLNGKLIESEEQQDETSDGDKANSSKMLKGDGKESEGPTLTFVKQMPTGDILVKRNFSDSSDTIHLRKTIRLSSDSENRSVVSIKQEFIKKVENENQILIPIKLHTSDLVKDIQNTLIVNKNKSMSEKKHGVHNQNVSSVNCIRQNVSDSDSNSFLKARRINKLEDVVNESNKKFKRNEC</sequence>
<feature type="domain" description="Ubiquitin-like protease family profile" evidence="8">
    <location>
        <begin position="1171"/>
        <end position="1454"/>
    </location>
</feature>
<feature type="region of interest" description="Disordered" evidence="7">
    <location>
        <begin position="1337"/>
        <end position="1375"/>
    </location>
</feature>
<dbReference type="PROSITE" id="PS50600">
    <property type="entry name" value="ULP_PROTEASE"/>
    <property type="match status" value="1"/>
</dbReference>
<keyword evidence="2" id="KW-0597">Phosphoprotein</keyword>
<dbReference type="GO" id="GO:0070139">
    <property type="term" value="F:SUMO-specific endopeptidase activity"/>
    <property type="evidence" value="ECO:0007669"/>
    <property type="project" value="TreeGrafter"/>
</dbReference>
<reference evidence="9 10" key="1">
    <citation type="submission" date="2023-11" db="EMBL/GenBank/DDBJ databases">
        <authorList>
            <person name="Hedman E."/>
            <person name="Englund M."/>
            <person name="Stromberg M."/>
            <person name="Nyberg Akerstrom W."/>
            <person name="Nylinder S."/>
            <person name="Jareborg N."/>
            <person name="Kallberg Y."/>
            <person name="Kronander E."/>
        </authorList>
    </citation>
    <scope>NUCLEOTIDE SEQUENCE [LARGE SCALE GENOMIC DNA]</scope>
</reference>
<evidence type="ECO:0000256" key="1">
    <source>
        <dbReference type="ARBA" id="ARBA00005234"/>
    </source>
</evidence>
<dbReference type="Gene3D" id="3.40.395.10">
    <property type="entry name" value="Adenoviral Proteinase, Chain A"/>
    <property type="match status" value="1"/>
</dbReference>
<evidence type="ECO:0000256" key="3">
    <source>
        <dbReference type="ARBA" id="ARBA00022670"/>
    </source>
</evidence>
<dbReference type="InterPro" id="IPR038765">
    <property type="entry name" value="Papain-like_cys_pep_sf"/>
</dbReference>
<dbReference type="Proteomes" id="UP001314205">
    <property type="component" value="Unassembled WGS sequence"/>
</dbReference>
<dbReference type="GO" id="GO:0006508">
    <property type="term" value="P:proteolysis"/>
    <property type="evidence" value="ECO:0007669"/>
    <property type="project" value="UniProtKB-KW"/>
</dbReference>
<comment type="caution">
    <text evidence="9">The sequence shown here is derived from an EMBL/GenBank/DDBJ whole genome shotgun (WGS) entry which is preliminary data.</text>
</comment>
<comment type="similarity">
    <text evidence="1">Belongs to the peptidase C48 family.</text>
</comment>
<keyword evidence="3" id="KW-0645">Protease</keyword>
<feature type="compositionally biased region" description="Basic and acidic residues" evidence="7">
    <location>
        <begin position="857"/>
        <end position="871"/>
    </location>
</feature>
<feature type="compositionally biased region" description="Low complexity" evidence="7">
    <location>
        <begin position="621"/>
        <end position="642"/>
    </location>
</feature>
<feature type="compositionally biased region" description="Polar residues" evidence="7">
    <location>
        <begin position="664"/>
        <end position="692"/>
    </location>
</feature>
<evidence type="ECO:0000259" key="8">
    <source>
        <dbReference type="PROSITE" id="PS50600"/>
    </source>
</evidence>
<evidence type="ECO:0000256" key="2">
    <source>
        <dbReference type="ARBA" id="ARBA00022553"/>
    </source>
</evidence>
<keyword evidence="4" id="KW-0833">Ubl conjugation pathway</keyword>
<feature type="region of interest" description="Disordered" evidence="7">
    <location>
        <begin position="890"/>
        <end position="933"/>
    </location>
</feature>
<dbReference type="EMBL" id="CAVLGL010000159">
    <property type="protein sequence ID" value="CAK1604207.1"/>
    <property type="molecule type" value="Genomic_DNA"/>
</dbReference>
<feature type="compositionally biased region" description="Pro residues" evidence="7">
    <location>
        <begin position="170"/>
        <end position="182"/>
    </location>
</feature>
<organism evidence="9 10">
    <name type="scientific">Parnassius mnemosyne</name>
    <name type="common">clouded apollo</name>
    <dbReference type="NCBI Taxonomy" id="213953"/>
    <lineage>
        <taxon>Eukaryota</taxon>
        <taxon>Metazoa</taxon>
        <taxon>Ecdysozoa</taxon>
        <taxon>Arthropoda</taxon>
        <taxon>Hexapoda</taxon>
        <taxon>Insecta</taxon>
        <taxon>Pterygota</taxon>
        <taxon>Neoptera</taxon>
        <taxon>Endopterygota</taxon>
        <taxon>Lepidoptera</taxon>
        <taxon>Glossata</taxon>
        <taxon>Ditrysia</taxon>
        <taxon>Papilionoidea</taxon>
        <taxon>Papilionidae</taxon>
        <taxon>Parnassiinae</taxon>
        <taxon>Parnassini</taxon>
        <taxon>Parnassius</taxon>
        <taxon>Driopa</taxon>
    </lineage>
</organism>
<feature type="compositionally biased region" description="Low complexity" evidence="7">
    <location>
        <begin position="183"/>
        <end position="209"/>
    </location>
</feature>
<feature type="region of interest" description="Disordered" evidence="7">
    <location>
        <begin position="516"/>
        <end position="572"/>
    </location>
</feature>
<feature type="region of interest" description="Disordered" evidence="7">
    <location>
        <begin position="769"/>
        <end position="817"/>
    </location>
</feature>
<evidence type="ECO:0000256" key="4">
    <source>
        <dbReference type="ARBA" id="ARBA00022786"/>
    </source>
</evidence>
<feature type="compositionally biased region" description="Polar residues" evidence="7">
    <location>
        <begin position="516"/>
        <end position="547"/>
    </location>
</feature>
<feature type="compositionally biased region" description="Acidic residues" evidence="7">
    <location>
        <begin position="1343"/>
        <end position="1364"/>
    </location>
</feature>
<dbReference type="SUPFAM" id="SSF54001">
    <property type="entry name" value="Cysteine proteinases"/>
    <property type="match status" value="1"/>
</dbReference>
<dbReference type="GO" id="GO:0005634">
    <property type="term" value="C:nucleus"/>
    <property type="evidence" value="ECO:0007669"/>
    <property type="project" value="TreeGrafter"/>
</dbReference>
<feature type="region of interest" description="Disordered" evidence="7">
    <location>
        <begin position="468"/>
        <end position="488"/>
    </location>
</feature>
<gene>
    <name evidence="9" type="ORF">PARMNEM_LOCUS22463</name>
</gene>
<protein>
    <recommendedName>
        <fullName evidence="8">Ubiquitin-like protease family profile domain-containing protein</fullName>
    </recommendedName>
</protein>
<accession>A0AAV1MBW1</accession>
<keyword evidence="5" id="KW-0378">Hydrolase</keyword>
<feature type="region of interest" description="Disordered" evidence="7">
    <location>
        <begin position="618"/>
        <end position="692"/>
    </location>
</feature>
<evidence type="ECO:0000256" key="6">
    <source>
        <dbReference type="SAM" id="Coils"/>
    </source>
</evidence>
<feature type="compositionally biased region" description="Low complexity" evidence="7">
    <location>
        <begin position="773"/>
        <end position="787"/>
    </location>
</feature>
<evidence type="ECO:0000313" key="10">
    <source>
        <dbReference type="Proteomes" id="UP001314205"/>
    </source>
</evidence>
<feature type="compositionally biased region" description="Low complexity" evidence="7">
    <location>
        <begin position="562"/>
        <end position="572"/>
    </location>
</feature>
<evidence type="ECO:0000256" key="5">
    <source>
        <dbReference type="ARBA" id="ARBA00022801"/>
    </source>
</evidence>
<feature type="region of interest" description="Disordered" evidence="7">
    <location>
        <begin position="856"/>
        <end position="876"/>
    </location>
</feature>